<dbReference type="Pfam" id="PF07177">
    <property type="entry name" value="Neuralized"/>
    <property type="match status" value="1"/>
</dbReference>
<dbReference type="FunFam" id="2.60.120.920:FF:000005">
    <property type="entry name" value="Putative E3 ubiquitin-protein ligase NEURL1B"/>
    <property type="match status" value="1"/>
</dbReference>
<dbReference type="Pfam" id="PF16095">
    <property type="entry name" value="COR-A"/>
    <property type="match status" value="1"/>
</dbReference>
<dbReference type="InterPro" id="IPR000488">
    <property type="entry name" value="Death_dom"/>
</dbReference>
<proteinExistence type="predicted"/>
<dbReference type="EC" id="2.7.11.1" evidence="1"/>
<dbReference type="EMBL" id="VSWD01000010">
    <property type="protein sequence ID" value="KAK3089177.1"/>
    <property type="molecule type" value="Genomic_DNA"/>
</dbReference>
<dbReference type="InterPro" id="IPR035897">
    <property type="entry name" value="Toll_tir_struct_dom_sf"/>
</dbReference>
<feature type="region of interest" description="Disordered" evidence="12">
    <location>
        <begin position="362"/>
        <end position="419"/>
    </location>
</feature>
<comment type="catalytic activity">
    <reaction evidence="10">
        <text>L-threonyl-[protein] + ATP = O-phospho-L-threonyl-[protein] + ADP + H(+)</text>
        <dbReference type="Rhea" id="RHEA:46608"/>
        <dbReference type="Rhea" id="RHEA-COMP:11060"/>
        <dbReference type="Rhea" id="RHEA-COMP:11605"/>
        <dbReference type="ChEBI" id="CHEBI:15378"/>
        <dbReference type="ChEBI" id="CHEBI:30013"/>
        <dbReference type="ChEBI" id="CHEBI:30616"/>
        <dbReference type="ChEBI" id="CHEBI:61977"/>
        <dbReference type="ChEBI" id="CHEBI:456216"/>
        <dbReference type="EC" id="2.7.11.1"/>
    </reaction>
</comment>
<evidence type="ECO:0000259" key="16">
    <source>
        <dbReference type="PROSITE" id="PS51424"/>
    </source>
</evidence>
<dbReference type="SUPFAM" id="SSF52200">
    <property type="entry name" value="Toll/Interleukin receptor TIR domain"/>
    <property type="match status" value="1"/>
</dbReference>
<dbReference type="PROSITE" id="PS51065">
    <property type="entry name" value="NHR"/>
    <property type="match status" value="1"/>
</dbReference>
<evidence type="ECO:0000256" key="2">
    <source>
        <dbReference type="ARBA" id="ARBA00022679"/>
    </source>
</evidence>
<keyword evidence="18" id="KW-1185">Reference proteome</keyword>
<evidence type="ECO:0000259" key="13">
    <source>
        <dbReference type="PROSITE" id="PS50017"/>
    </source>
</evidence>
<dbReference type="PANTHER" id="PTHR47508:SF4">
    <property type="match status" value="1"/>
</dbReference>
<dbReference type="Proteomes" id="UP001186944">
    <property type="component" value="Unassembled WGS sequence"/>
</dbReference>
<dbReference type="PROSITE" id="PS51424">
    <property type="entry name" value="ROC"/>
    <property type="match status" value="1"/>
</dbReference>
<evidence type="ECO:0000259" key="14">
    <source>
        <dbReference type="PROSITE" id="PS50104"/>
    </source>
</evidence>
<feature type="domain" description="TIR" evidence="14">
    <location>
        <begin position="1075"/>
        <end position="1192"/>
    </location>
</feature>
<dbReference type="GO" id="GO:0007165">
    <property type="term" value="P:signal transduction"/>
    <property type="evidence" value="ECO:0007669"/>
    <property type="project" value="InterPro"/>
</dbReference>
<dbReference type="GO" id="GO:0016301">
    <property type="term" value="F:kinase activity"/>
    <property type="evidence" value="ECO:0007669"/>
    <property type="project" value="UniProtKB-KW"/>
</dbReference>
<keyword evidence="6" id="KW-0863">Zinc-finger</keyword>
<evidence type="ECO:0000256" key="10">
    <source>
        <dbReference type="ARBA" id="ARBA00047899"/>
    </source>
</evidence>
<feature type="domain" description="NHR" evidence="15">
    <location>
        <begin position="1"/>
        <end position="155"/>
    </location>
</feature>
<gene>
    <name evidence="17" type="ORF">FSP39_001494</name>
</gene>
<evidence type="ECO:0000259" key="15">
    <source>
        <dbReference type="PROSITE" id="PS51065"/>
    </source>
</evidence>
<dbReference type="InterPro" id="IPR011029">
    <property type="entry name" value="DEATH-like_dom_sf"/>
</dbReference>
<evidence type="ECO:0000256" key="12">
    <source>
        <dbReference type="SAM" id="MobiDB-lite"/>
    </source>
</evidence>
<keyword evidence="8" id="KW-0862">Zinc</keyword>
<dbReference type="SMART" id="SM00255">
    <property type="entry name" value="TIR"/>
    <property type="match status" value="1"/>
</dbReference>
<dbReference type="InterPro" id="IPR000157">
    <property type="entry name" value="TIR_dom"/>
</dbReference>
<dbReference type="PROSITE" id="PS50104">
    <property type="entry name" value="TIR"/>
    <property type="match status" value="1"/>
</dbReference>
<dbReference type="CDD" id="cd08311">
    <property type="entry name" value="Death_p75NR"/>
    <property type="match status" value="1"/>
</dbReference>
<feature type="domain" description="Roc" evidence="16">
    <location>
        <begin position="180"/>
        <end position="586"/>
    </location>
</feature>
<evidence type="ECO:0000256" key="7">
    <source>
        <dbReference type="ARBA" id="ARBA00022777"/>
    </source>
</evidence>
<keyword evidence="3" id="KW-0479">Metal-binding</keyword>
<dbReference type="SUPFAM" id="SSF47986">
    <property type="entry name" value="DEATH domain"/>
    <property type="match status" value="1"/>
</dbReference>
<evidence type="ECO:0000256" key="9">
    <source>
        <dbReference type="ARBA" id="ARBA00022840"/>
    </source>
</evidence>
<organism evidence="17 18">
    <name type="scientific">Pinctada imbricata</name>
    <name type="common">Atlantic pearl-oyster</name>
    <name type="synonym">Pinctada martensii</name>
    <dbReference type="NCBI Taxonomy" id="66713"/>
    <lineage>
        <taxon>Eukaryota</taxon>
        <taxon>Metazoa</taxon>
        <taxon>Spiralia</taxon>
        <taxon>Lophotrochozoa</taxon>
        <taxon>Mollusca</taxon>
        <taxon>Bivalvia</taxon>
        <taxon>Autobranchia</taxon>
        <taxon>Pteriomorphia</taxon>
        <taxon>Pterioida</taxon>
        <taxon>Pterioidea</taxon>
        <taxon>Pteriidae</taxon>
        <taxon>Pinctada</taxon>
    </lineage>
</organism>
<feature type="region of interest" description="Disordered" evidence="12">
    <location>
        <begin position="1262"/>
        <end position="1298"/>
    </location>
</feature>
<evidence type="ECO:0000256" key="4">
    <source>
        <dbReference type="ARBA" id="ARBA00022737"/>
    </source>
</evidence>
<dbReference type="InterPro" id="IPR027417">
    <property type="entry name" value="P-loop_NTPase"/>
</dbReference>
<evidence type="ECO:0000256" key="6">
    <source>
        <dbReference type="ARBA" id="ARBA00022771"/>
    </source>
</evidence>
<accession>A0AA88XND4</accession>
<feature type="domain" description="Death" evidence="13">
    <location>
        <begin position="1004"/>
        <end position="1070"/>
    </location>
</feature>
<dbReference type="InterPro" id="IPR036388">
    <property type="entry name" value="WH-like_DNA-bd_sf"/>
</dbReference>
<dbReference type="InterPro" id="IPR006573">
    <property type="entry name" value="NHR_dom"/>
</dbReference>
<dbReference type="Pfam" id="PF08477">
    <property type="entry name" value="Roc"/>
    <property type="match status" value="1"/>
</dbReference>
<comment type="catalytic activity">
    <reaction evidence="11">
        <text>L-seryl-[protein] + ATP = O-phospho-L-seryl-[protein] + ADP + H(+)</text>
        <dbReference type="Rhea" id="RHEA:17989"/>
        <dbReference type="Rhea" id="RHEA-COMP:9863"/>
        <dbReference type="Rhea" id="RHEA-COMP:11604"/>
        <dbReference type="ChEBI" id="CHEBI:15378"/>
        <dbReference type="ChEBI" id="CHEBI:29999"/>
        <dbReference type="ChEBI" id="CHEBI:30616"/>
        <dbReference type="ChEBI" id="CHEBI:83421"/>
        <dbReference type="ChEBI" id="CHEBI:456216"/>
        <dbReference type="EC" id="2.7.11.1"/>
    </reaction>
</comment>
<keyword evidence="7" id="KW-0418">Kinase</keyword>
<dbReference type="Gene3D" id="3.30.70.1390">
    <property type="entry name" value="ROC domain from the Parkinson's disease-associated leucine-rich repeat kinase 2"/>
    <property type="match status" value="2"/>
</dbReference>
<evidence type="ECO:0000313" key="17">
    <source>
        <dbReference type="EMBL" id="KAK3089177.1"/>
    </source>
</evidence>
<dbReference type="Gene3D" id="1.10.533.10">
    <property type="entry name" value="Death Domain, Fas"/>
    <property type="match status" value="1"/>
</dbReference>
<evidence type="ECO:0000256" key="1">
    <source>
        <dbReference type="ARBA" id="ARBA00012513"/>
    </source>
</evidence>
<name>A0AA88XND4_PINIB</name>
<feature type="compositionally biased region" description="Low complexity" evidence="12">
    <location>
        <begin position="362"/>
        <end position="387"/>
    </location>
</feature>
<dbReference type="Gene3D" id="2.60.120.920">
    <property type="match status" value="1"/>
</dbReference>
<feature type="compositionally biased region" description="Polar residues" evidence="12">
    <location>
        <begin position="1263"/>
        <end position="1277"/>
    </location>
</feature>
<dbReference type="InterPro" id="IPR043136">
    <property type="entry name" value="B30.2/SPRY_sf"/>
</dbReference>
<dbReference type="GO" id="GO:0008270">
    <property type="term" value="F:zinc ion binding"/>
    <property type="evidence" value="ECO:0007669"/>
    <property type="project" value="UniProtKB-KW"/>
</dbReference>
<keyword evidence="9" id="KW-0067">ATP-binding</keyword>
<keyword evidence="5" id="KW-0547">Nucleotide-binding</keyword>
<protein>
    <recommendedName>
        <fullName evidence="1">non-specific serine/threonine protein kinase</fullName>
        <ecNumber evidence="1">2.7.11.1</ecNumber>
    </recommendedName>
</protein>
<dbReference type="Gene3D" id="3.40.50.10140">
    <property type="entry name" value="Toll/interleukin-1 receptor homology (TIR) domain"/>
    <property type="match status" value="1"/>
</dbReference>
<evidence type="ECO:0000256" key="5">
    <source>
        <dbReference type="ARBA" id="ARBA00022741"/>
    </source>
</evidence>
<dbReference type="PANTHER" id="PTHR47508">
    <property type="entry name" value="SAM DOMAIN-CONTAINING PROTEIN-RELATED"/>
    <property type="match status" value="1"/>
</dbReference>
<dbReference type="SUPFAM" id="SSF52540">
    <property type="entry name" value="P-loop containing nucleoside triphosphate hydrolases"/>
    <property type="match status" value="1"/>
</dbReference>
<evidence type="ECO:0000313" key="18">
    <source>
        <dbReference type="Proteomes" id="UP001186944"/>
    </source>
</evidence>
<dbReference type="Gene3D" id="1.10.10.10">
    <property type="entry name" value="Winged helix-like DNA-binding domain superfamily/Winged helix DNA-binding domain"/>
    <property type="match status" value="1"/>
</dbReference>
<evidence type="ECO:0000256" key="8">
    <source>
        <dbReference type="ARBA" id="ARBA00022833"/>
    </source>
</evidence>
<dbReference type="PROSITE" id="PS50017">
    <property type="entry name" value="DEATH_DOMAIN"/>
    <property type="match status" value="1"/>
</dbReference>
<dbReference type="Pfam" id="PF00531">
    <property type="entry name" value="Death"/>
    <property type="match status" value="1"/>
</dbReference>
<dbReference type="Gene3D" id="3.40.50.300">
    <property type="entry name" value="P-loop containing nucleotide triphosphate hydrolases"/>
    <property type="match status" value="1"/>
</dbReference>
<comment type="caution">
    <text evidence="17">The sequence shown here is derived from an EMBL/GenBank/DDBJ whole genome shotgun (WGS) entry which is preliminary data.</text>
</comment>
<evidence type="ECO:0000256" key="11">
    <source>
        <dbReference type="ARBA" id="ARBA00048679"/>
    </source>
</evidence>
<dbReference type="GO" id="GO:0005524">
    <property type="term" value="F:ATP binding"/>
    <property type="evidence" value="ECO:0007669"/>
    <property type="project" value="UniProtKB-KW"/>
</dbReference>
<feature type="compositionally biased region" description="Low complexity" evidence="12">
    <location>
        <begin position="317"/>
        <end position="328"/>
    </location>
</feature>
<keyword evidence="2" id="KW-0808">Transferase</keyword>
<feature type="compositionally biased region" description="Polar residues" evidence="12">
    <location>
        <begin position="396"/>
        <end position="419"/>
    </location>
</feature>
<keyword evidence="4" id="KW-0677">Repeat</keyword>
<reference evidence="17" key="1">
    <citation type="submission" date="2019-08" db="EMBL/GenBank/DDBJ databases">
        <title>The improved chromosome-level genome for the pearl oyster Pinctada fucata martensii using PacBio sequencing and Hi-C.</title>
        <authorList>
            <person name="Zheng Z."/>
        </authorList>
    </citation>
    <scope>NUCLEOTIDE SEQUENCE</scope>
    <source>
        <strain evidence="17">ZZ-2019</strain>
        <tissue evidence="17">Adductor muscle</tissue>
    </source>
</reference>
<dbReference type="SMART" id="SM00588">
    <property type="entry name" value="NEUZ"/>
    <property type="match status" value="1"/>
</dbReference>
<feature type="region of interest" description="Disordered" evidence="12">
    <location>
        <begin position="290"/>
        <end position="335"/>
    </location>
</feature>
<dbReference type="InterPro" id="IPR032171">
    <property type="entry name" value="COR-A"/>
</dbReference>
<sequence>MKFHNIHGVSVTLSEGKTLATRSNSTFCYGVAFSDTPIKVNQKACLEVTTTASWSGALRVGLTTQDPSKLTVQELPRYAYASFSKRDGFWMCPISETVISSGCKITLYLSSKGQLQLFVDNTHKGACLAGIPVDKPLWLIVDLYGNTKSAKFVKADDAPKEILARGPHALRAYEEACASGTRAVYRTRLLFVGQDRVGKTSLKRALTGQRHNENEERTDGIDLSASCSFSMSNQDQWRMALAGDNEKEADNEDERRKLGIMGGVTGLEEEYHQALAENIIKELVQQNAKKNTLKARSSSRDSIRSTTKKHVDRESIKSSSSSSHPSTSVTERLIPGVPAEMLSEVPDRVVQLVQEMLDQGQIKEQGQNKEQGQGQNTSTSATSRASAKLPPKGRKTSVSNKSSDQSPQNDAKTEPKSTMTVTLPEKRVILNIWDFSGKAVYFTTHQVFLTSRGVYVIVFNLCDDLHSCKNDGSDDSELSTLEYMDFWMRSIYAHASQNTSNAIDNTRLSPPIFVVGTHRNSLSPDKALQKKIVEEKFDEIRAYLMDKPYTQHLVTPFLAVENNVEGGEDEQITRLRKEIQAVAGGEPYMGEQIPIRWLKFEQEVANLVEQGTNHASYDQITEIANDLGISDEKEVRIMLDFYHDLGILIYYGGLGTMDNVLRNTVVLNPQWLIDMFRRVIDTEENSDKWSFQKEKWRVFAEKGILDEVLLDHLWKDVLGQKLVLIGLMEKFDLLCPCQLNEKLGRKSFYVPARLNRDQNNGSRLYADGINNCTFYIDFNGFLPEGLFHRIQTRTIRWTLEQSQKEPYCMLSHVGRFYLDAEHDFILEMAPRKYHRIKVVVMRVLKMEETDSDEKDEDTSLNNLKNLSPKPHICAKLRNFLESTLLELKESWMKRVSYKMCVDCLCGRPCYDHGEGKCQQEECLHFLDLDECLANRVVCCDHRRVKTSPVKKWFPEPQSPGFHGQVLPAIDLNESSGNIEKHSQKLPVWVKGAAKLLNAGDTNQDWIALAHLMGYKEKQVEKFTDDLNPGLALLADWIITSGNTALSVDMLVTYLEKMDRDDIVEVILKENDPDVEPPQVFVSYQWDCQDDVKALRDRLEKYGFTCWMDVGQMGGGDILNAKIDQGIRNAKVILACITPKYVVSHHCNKELGLADLLSKPVIPIMFEEVPWPPPGGMSLILSQYVYINMKGVGGHGGTGIHADIKDKYTEIIQKLMNFVVPDLTKYFDNDALSSRAPSQNIDDLSITSDDTVIHVNNVAVRTPRQPQSHAAPAQNQAPVQEPGHAPLGTVPPQQPPQVSTSCVCVIL</sequence>
<dbReference type="InterPro" id="IPR020859">
    <property type="entry name" value="ROC"/>
</dbReference>
<feature type="compositionally biased region" description="Basic and acidic residues" evidence="12">
    <location>
        <begin position="298"/>
        <end position="316"/>
    </location>
</feature>
<evidence type="ECO:0000256" key="3">
    <source>
        <dbReference type="ARBA" id="ARBA00022723"/>
    </source>
</evidence>
<dbReference type="Pfam" id="PF13676">
    <property type="entry name" value="TIR_2"/>
    <property type="match status" value="1"/>
</dbReference>